<proteinExistence type="predicted"/>
<feature type="transmembrane region" description="Helical" evidence="7">
    <location>
        <begin position="222"/>
        <end position="243"/>
    </location>
</feature>
<keyword evidence="9" id="KW-1185">Reference proteome</keyword>
<feature type="transmembrane region" description="Helical" evidence="7">
    <location>
        <begin position="353"/>
        <end position="377"/>
    </location>
</feature>
<sequence>MFLRLRNVSLTTWIFISLMLGVSAGILFGDQVSGLKFIGDIWLNLIKLIIVPLVFVILMQAIVGNGRDGGVGKIVVACLPYYVFTTLMAALIGSVLAYFIQPGEGLSLDLNAIEAPISTPEFTVEGFLSGLVSSNLFSSLTEANMLQVLVISVLLGISVRMIPDTNARVKIADALTVMSEWVFAYLRIAIALSPIGVFFLMAATVGENGGALLGSIAELLGVFYSGALIQILVVYGGSVWIATKLSPMSFLSRASELWMFAIATTSSVASIPVNLDVADKQFSVRRRIREFVIPLGSQINSDGNALLLPAVVVLAATATGVDVGLGYLMQAVLIAIVISFAGGGIPGGGIVRILIVLQFFGLPLEIGAMVAGFYRFFDMGTTTTNVLGDLTGAIVTNRLVGESIERTEERESISYAD</sequence>
<keyword evidence="3" id="KW-1003">Cell membrane</keyword>
<evidence type="ECO:0000256" key="5">
    <source>
        <dbReference type="ARBA" id="ARBA00022989"/>
    </source>
</evidence>
<organism evidence="8 9">
    <name type="scientific">Salinicola corii</name>
    <dbReference type="NCBI Taxonomy" id="2606937"/>
    <lineage>
        <taxon>Bacteria</taxon>
        <taxon>Pseudomonadati</taxon>
        <taxon>Pseudomonadota</taxon>
        <taxon>Gammaproteobacteria</taxon>
        <taxon>Oceanospirillales</taxon>
        <taxon>Halomonadaceae</taxon>
        <taxon>Salinicola</taxon>
    </lineage>
</organism>
<dbReference type="Proteomes" id="UP000466024">
    <property type="component" value="Unassembled WGS sequence"/>
</dbReference>
<feature type="transmembrane region" description="Helical" evidence="7">
    <location>
        <begin position="41"/>
        <end position="62"/>
    </location>
</feature>
<comment type="caution">
    <text evidence="8">The sequence shown here is derived from an EMBL/GenBank/DDBJ whole genome shotgun (WGS) entry which is preliminary data.</text>
</comment>
<keyword evidence="2" id="KW-0813">Transport</keyword>
<dbReference type="PANTHER" id="PTHR42865">
    <property type="entry name" value="PROTON/GLUTAMATE-ASPARTATE SYMPORTER"/>
    <property type="match status" value="1"/>
</dbReference>
<evidence type="ECO:0000256" key="7">
    <source>
        <dbReference type="SAM" id="Phobius"/>
    </source>
</evidence>
<dbReference type="PANTHER" id="PTHR42865:SF7">
    <property type="entry name" value="PROTON_GLUTAMATE-ASPARTATE SYMPORTER"/>
    <property type="match status" value="1"/>
</dbReference>
<feature type="transmembrane region" description="Helical" evidence="7">
    <location>
        <begin position="327"/>
        <end position="346"/>
    </location>
</feature>
<evidence type="ECO:0000313" key="8">
    <source>
        <dbReference type="EMBL" id="KAA0015081.1"/>
    </source>
</evidence>
<evidence type="ECO:0000256" key="1">
    <source>
        <dbReference type="ARBA" id="ARBA00004651"/>
    </source>
</evidence>
<keyword evidence="4 7" id="KW-0812">Transmembrane</keyword>
<dbReference type="EMBL" id="VTPX01000028">
    <property type="protein sequence ID" value="KAA0015081.1"/>
    <property type="molecule type" value="Genomic_DNA"/>
</dbReference>
<evidence type="ECO:0000313" key="9">
    <source>
        <dbReference type="Proteomes" id="UP000466024"/>
    </source>
</evidence>
<dbReference type="GO" id="GO:0005886">
    <property type="term" value="C:plasma membrane"/>
    <property type="evidence" value="ECO:0007669"/>
    <property type="project" value="UniProtKB-SubCell"/>
</dbReference>
<dbReference type="Pfam" id="PF00375">
    <property type="entry name" value="SDF"/>
    <property type="match status" value="1"/>
</dbReference>
<dbReference type="PRINTS" id="PR00173">
    <property type="entry name" value="EDTRNSPORT"/>
</dbReference>
<feature type="transmembrane region" description="Helical" evidence="7">
    <location>
        <begin position="74"/>
        <end position="100"/>
    </location>
</feature>
<comment type="subcellular location">
    <subcellularLocation>
        <location evidence="1">Cell membrane</location>
        <topology evidence="1">Multi-pass membrane protein</topology>
    </subcellularLocation>
</comment>
<protein>
    <submittedName>
        <fullName evidence="8">Dicarboxylate/amino acid:cation symporter</fullName>
    </submittedName>
</protein>
<reference evidence="8 9" key="1">
    <citation type="submission" date="2019-08" db="EMBL/GenBank/DDBJ databases">
        <title>Bioinformatics analysis of the strain L3 and L5.</title>
        <authorList>
            <person name="Li X."/>
        </authorList>
    </citation>
    <scope>NUCLEOTIDE SEQUENCE [LARGE SCALE GENOMIC DNA]</scope>
    <source>
        <strain evidence="8 9">L3</strain>
    </source>
</reference>
<dbReference type="GO" id="GO:0015293">
    <property type="term" value="F:symporter activity"/>
    <property type="evidence" value="ECO:0007669"/>
    <property type="project" value="UniProtKB-KW"/>
</dbReference>
<evidence type="ECO:0000256" key="4">
    <source>
        <dbReference type="ARBA" id="ARBA00022692"/>
    </source>
</evidence>
<dbReference type="Gene3D" id="1.10.3860.10">
    <property type="entry name" value="Sodium:dicarboxylate symporter"/>
    <property type="match status" value="1"/>
</dbReference>
<feature type="transmembrane region" description="Helical" evidence="7">
    <location>
        <begin position="12"/>
        <end position="29"/>
    </location>
</feature>
<accession>A0A640W9U0</accession>
<dbReference type="InterPro" id="IPR001991">
    <property type="entry name" value="Na-dicarboxylate_symporter"/>
</dbReference>
<keyword evidence="6 7" id="KW-0472">Membrane</keyword>
<evidence type="ECO:0000256" key="2">
    <source>
        <dbReference type="ARBA" id="ARBA00022448"/>
    </source>
</evidence>
<dbReference type="RefSeq" id="WP_149438098.1">
    <property type="nucleotide sequence ID" value="NZ_VTPX01000028.1"/>
</dbReference>
<feature type="transmembrane region" description="Helical" evidence="7">
    <location>
        <begin position="145"/>
        <end position="162"/>
    </location>
</feature>
<evidence type="ECO:0000256" key="6">
    <source>
        <dbReference type="ARBA" id="ARBA00023136"/>
    </source>
</evidence>
<dbReference type="InterPro" id="IPR036458">
    <property type="entry name" value="Na:dicarbo_symporter_sf"/>
</dbReference>
<dbReference type="AlphaFoldDB" id="A0A640W9U0"/>
<feature type="transmembrane region" description="Helical" evidence="7">
    <location>
        <begin position="182"/>
        <end position="202"/>
    </location>
</feature>
<gene>
    <name evidence="8" type="ORF">F0A16_21530</name>
</gene>
<dbReference type="SUPFAM" id="SSF118215">
    <property type="entry name" value="Proton glutamate symport protein"/>
    <property type="match status" value="1"/>
</dbReference>
<name>A0A640W9U0_9GAMM</name>
<keyword evidence="5 7" id="KW-1133">Transmembrane helix</keyword>
<evidence type="ECO:0000256" key="3">
    <source>
        <dbReference type="ARBA" id="ARBA00022475"/>
    </source>
</evidence>